<keyword evidence="3" id="KW-0808">Transferase</keyword>
<reference evidence="3 4" key="1">
    <citation type="submission" date="2019-08" db="EMBL/GenBank/DDBJ databases">
        <title>Complete genome sequence of Candidatus Uab amorphum.</title>
        <authorList>
            <person name="Shiratori T."/>
            <person name="Suzuki S."/>
            <person name="Kakizawa Y."/>
            <person name="Ishida K."/>
        </authorList>
    </citation>
    <scope>NUCLEOTIDE SEQUENCE [LARGE SCALE GENOMIC DNA]</scope>
    <source>
        <strain evidence="3 4">SRT547</strain>
    </source>
</reference>
<evidence type="ECO:0000259" key="2">
    <source>
        <dbReference type="Pfam" id="PF13439"/>
    </source>
</evidence>
<dbReference type="AlphaFoldDB" id="A0A5S9F2D1"/>
<accession>A0A5S9F2D1</accession>
<dbReference type="Proteomes" id="UP000326354">
    <property type="component" value="Chromosome"/>
</dbReference>
<feature type="domain" description="Glycosyltransferase subfamily 4-like N-terminal" evidence="2">
    <location>
        <begin position="47"/>
        <end position="255"/>
    </location>
</feature>
<gene>
    <name evidence="3" type="ORF">UABAM_01694</name>
</gene>
<dbReference type="SUPFAM" id="SSF53756">
    <property type="entry name" value="UDP-Glycosyltransferase/glycogen phosphorylase"/>
    <property type="match status" value="1"/>
</dbReference>
<dbReference type="Pfam" id="PF00534">
    <property type="entry name" value="Glycos_transf_1"/>
    <property type="match status" value="1"/>
</dbReference>
<organism evidence="3 4">
    <name type="scientific">Uabimicrobium amorphum</name>
    <dbReference type="NCBI Taxonomy" id="2596890"/>
    <lineage>
        <taxon>Bacteria</taxon>
        <taxon>Pseudomonadati</taxon>
        <taxon>Planctomycetota</taxon>
        <taxon>Candidatus Uabimicrobiia</taxon>
        <taxon>Candidatus Uabimicrobiales</taxon>
        <taxon>Candidatus Uabimicrobiaceae</taxon>
        <taxon>Candidatus Uabimicrobium</taxon>
    </lineage>
</organism>
<evidence type="ECO:0000313" key="4">
    <source>
        <dbReference type="Proteomes" id="UP000326354"/>
    </source>
</evidence>
<dbReference type="InterPro" id="IPR028098">
    <property type="entry name" value="Glyco_trans_4-like_N"/>
</dbReference>
<dbReference type="PANTHER" id="PTHR12526">
    <property type="entry name" value="GLYCOSYLTRANSFERASE"/>
    <property type="match status" value="1"/>
</dbReference>
<dbReference type="Gene3D" id="3.40.50.2000">
    <property type="entry name" value="Glycogen Phosphorylase B"/>
    <property type="match status" value="3"/>
</dbReference>
<feature type="domain" description="Glycosyl transferase family 1" evidence="1">
    <location>
        <begin position="265"/>
        <end position="429"/>
    </location>
</feature>
<dbReference type="EMBL" id="AP019860">
    <property type="protein sequence ID" value="BBM83342.1"/>
    <property type="molecule type" value="Genomic_DNA"/>
</dbReference>
<proteinExistence type="predicted"/>
<dbReference type="Pfam" id="PF13439">
    <property type="entry name" value="Glyco_transf_4"/>
    <property type="match status" value="1"/>
</dbReference>
<dbReference type="GO" id="GO:0016757">
    <property type="term" value="F:glycosyltransferase activity"/>
    <property type="evidence" value="ECO:0007669"/>
    <property type="project" value="InterPro"/>
</dbReference>
<protein>
    <submittedName>
        <fullName evidence="3">Glycosyl transferase family 1</fullName>
    </submittedName>
</protein>
<dbReference type="InterPro" id="IPR001296">
    <property type="entry name" value="Glyco_trans_1"/>
</dbReference>
<sequence>MSIITRFLLQYCYTKQVCSTITQRKKKEIGMHILKVIHGYPPTYNAGSEVYSQSICNQLAKSHQVSVFTREQNIFAADFAIREEVDTSVTKYFVNLPREKDGYRHSQLDSGFAKLLDTIKPDVAHIGHLNHLSTGIIDQLNEKNIPIVFTLHDFWLMCPRGQFLQTNFANPNFYQLCSFQENRKCAENCYRAYFSGQVDDHERDIAYWTHWIQARMEEAKQLCKKIQLFIAPSRYLEKRFVEEFKLPQEKIVYLDYGFPLEYLQPVKKEHKEFTFSYIGTHIPAKGVSLLIKAFVRLKGKAKLKIWGRNNGQGTSSLKALAKELCASMSENIEWMGEYANCDITHRVFDTTDVIVVPSIWGENSPLVIHEAQACRIPVITANYGGMKEYVHHKVNGLLFEHRSFESLAEQMQYAFDHQQEMKSLGKRGYLFSDDGQIPCIQKHCFMLEELYQRVIKDK</sequence>
<evidence type="ECO:0000259" key="1">
    <source>
        <dbReference type="Pfam" id="PF00534"/>
    </source>
</evidence>
<evidence type="ECO:0000313" key="3">
    <source>
        <dbReference type="EMBL" id="BBM83342.1"/>
    </source>
</evidence>
<dbReference type="KEGG" id="uam:UABAM_01694"/>
<keyword evidence="4" id="KW-1185">Reference proteome</keyword>
<name>A0A5S9F2D1_UABAM</name>